<accession>A0A6C0ISP2</accession>
<sequence>MLYCEDKEFVQQTYSNTNEYRKEMRRIFCMNSSNYPHIDNSIDSESRDELEYDEKTMSAALDRIYTKTRDHPLFKDIYEKAAGCMLSTDPEIGLAVLCSYDYLDVFIPCYREYMLTSVFDTTSIYYVSLFNKVYG</sequence>
<reference evidence="1" key="1">
    <citation type="journal article" date="2020" name="Nature">
        <title>Giant virus diversity and host interactions through global metagenomics.</title>
        <authorList>
            <person name="Schulz F."/>
            <person name="Roux S."/>
            <person name="Paez-Espino D."/>
            <person name="Jungbluth S."/>
            <person name="Walsh D.A."/>
            <person name="Denef V.J."/>
            <person name="McMahon K.D."/>
            <person name="Konstantinidis K.T."/>
            <person name="Eloe-Fadrosh E.A."/>
            <person name="Kyrpides N.C."/>
            <person name="Woyke T."/>
        </authorList>
    </citation>
    <scope>NUCLEOTIDE SEQUENCE</scope>
    <source>
        <strain evidence="1">GVMAG-M-3300024261-8</strain>
    </source>
</reference>
<organism evidence="1">
    <name type="scientific">viral metagenome</name>
    <dbReference type="NCBI Taxonomy" id="1070528"/>
    <lineage>
        <taxon>unclassified sequences</taxon>
        <taxon>metagenomes</taxon>
        <taxon>organismal metagenomes</taxon>
    </lineage>
</organism>
<dbReference type="AlphaFoldDB" id="A0A6C0ISP2"/>
<proteinExistence type="predicted"/>
<protein>
    <submittedName>
        <fullName evidence="1">Uncharacterized protein</fullName>
    </submittedName>
</protein>
<evidence type="ECO:0000313" key="1">
    <source>
        <dbReference type="EMBL" id="QHT95436.1"/>
    </source>
</evidence>
<dbReference type="EMBL" id="MN740240">
    <property type="protein sequence ID" value="QHT95436.1"/>
    <property type="molecule type" value="Genomic_DNA"/>
</dbReference>
<name>A0A6C0ISP2_9ZZZZ</name>